<dbReference type="AlphaFoldDB" id="A0A232LVJ5"/>
<comment type="subunit">
    <text evidence="9">Component of the Mediator complex.</text>
</comment>
<comment type="caution">
    <text evidence="13">The sequence shown here is derived from an EMBL/GenBank/DDBJ whole genome shotgun (WGS) entry which is preliminary data.</text>
</comment>
<dbReference type="PANTHER" id="PTHR13224:SF6">
    <property type="entry name" value="MEDIATOR OF RNA POLYMERASE II TRANSCRIPTION SUBUNIT 16"/>
    <property type="match status" value="1"/>
</dbReference>
<dbReference type="InterPro" id="IPR021665">
    <property type="entry name" value="Mediator_Med16_N"/>
</dbReference>
<reference evidence="13 14" key="1">
    <citation type="journal article" date="2015" name="Environ. Microbiol.">
        <title>Metagenome sequence of Elaphomyces granulatus from sporocarp tissue reveals Ascomycota ectomycorrhizal fingerprints of genome expansion and a Proteobacteria-rich microbiome.</title>
        <authorList>
            <person name="Quandt C.A."/>
            <person name="Kohler A."/>
            <person name="Hesse C.N."/>
            <person name="Sharpton T.J."/>
            <person name="Martin F."/>
            <person name="Spatafora J.W."/>
        </authorList>
    </citation>
    <scope>NUCLEOTIDE SEQUENCE [LARGE SCALE GENOMIC DNA]</scope>
    <source>
        <strain evidence="13 14">OSC145934</strain>
    </source>
</reference>
<evidence type="ECO:0000256" key="2">
    <source>
        <dbReference type="ARBA" id="ARBA00006543"/>
    </source>
</evidence>
<keyword evidence="5 9" id="KW-0010">Activator</keyword>
<protein>
    <recommendedName>
        <fullName evidence="3 9">Mediator of RNA polymerase II transcription subunit 16</fullName>
    </recommendedName>
    <alternativeName>
        <fullName evidence="8 9">Mediator complex subunit 16</fullName>
    </alternativeName>
</protein>
<proteinExistence type="inferred from homology"/>
<dbReference type="PANTHER" id="PTHR13224">
    <property type="entry name" value="THYROID HORMONE RECEPTOR-ASSOCIATED PROTEIN-RELATED"/>
    <property type="match status" value="1"/>
</dbReference>
<dbReference type="EMBL" id="NPHW01004284">
    <property type="protein sequence ID" value="OXV08163.1"/>
    <property type="molecule type" value="Genomic_DNA"/>
</dbReference>
<name>A0A232LVJ5_9EURO</name>
<evidence type="ECO:0000256" key="4">
    <source>
        <dbReference type="ARBA" id="ARBA00023015"/>
    </source>
</evidence>
<evidence type="ECO:0000256" key="8">
    <source>
        <dbReference type="ARBA" id="ARBA00032015"/>
    </source>
</evidence>
<dbReference type="Pfam" id="PF11635">
    <property type="entry name" value="Med16_N"/>
    <property type="match status" value="1"/>
</dbReference>
<gene>
    <name evidence="9" type="primary">MED16</name>
    <name evidence="13" type="ORF">Egran_04075</name>
</gene>
<feature type="compositionally biased region" description="Polar residues" evidence="10">
    <location>
        <begin position="909"/>
        <end position="924"/>
    </location>
</feature>
<comment type="function">
    <text evidence="9">Component of the Mediator complex, a coactivator involved in the regulated transcription of nearly all RNA polymerase II-dependent genes. Mediator functions as a bridge to convey information from gene-specific regulatory proteins to the basal RNA polymerase II transcription machinery. Mediator is recruited to promoters by direct interactions with regulatory proteins and serves as a scaffold for the assembly of a functional preinitiation complex with RNA polymerase II and the general transcription factors.</text>
</comment>
<accession>A0A232LVJ5</accession>
<keyword evidence="7 9" id="KW-0539">Nucleus</keyword>
<evidence type="ECO:0000256" key="9">
    <source>
        <dbReference type="RuleBase" id="RU364149"/>
    </source>
</evidence>
<dbReference type="InterPro" id="IPR048339">
    <property type="entry name" value="Mediator_Med16_C"/>
</dbReference>
<dbReference type="GO" id="GO:0016592">
    <property type="term" value="C:mediator complex"/>
    <property type="evidence" value="ECO:0007669"/>
    <property type="project" value="InterPro"/>
</dbReference>
<feature type="domain" description="Mediator complex subunit 16 C-terminal" evidence="12">
    <location>
        <begin position="797"/>
        <end position="904"/>
    </location>
</feature>
<feature type="domain" description="Mediator complex subunit Med16 N-terminal" evidence="11">
    <location>
        <begin position="155"/>
        <end position="464"/>
    </location>
</feature>
<feature type="region of interest" description="Disordered" evidence="10">
    <location>
        <begin position="909"/>
        <end position="934"/>
    </location>
</feature>
<evidence type="ECO:0000256" key="7">
    <source>
        <dbReference type="ARBA" id="ARBA00023242"/>
    </source>
</evidence>
<keyword evidence="4 9" id="KW-0805">Transcription regulation</keyword>
<evidence type="ECO:0000256" key="1">
    <source>
        <dbReference type="ARBA" id="ARBA00004123"/>
    </source>
</evidence>
<evidence type="ECO:0000256" key="6">
    <source>
        <dbReference type="ARBA" id="ARBA00023163"/>
    </source>
</evidence>
<evidence type="ECO:0000259" key="12">
    <source>
        <dbReference type="Pfam" id="PF20719"/>
    </source>
</evidence>
<evidence type="ECO:0000256" key="10">
    <source>
        <dbReference type="SAM" id="MobiDB-lite"/>
    </source>
</evidence>
<evidence type="ECO:0000256" key="3">
    <source>
        <dbReference type="ARBA" id="ARBA00019614"/>
    </source>
</evidence>
<evidence type="ECO:0000256" key="5">
    <source>
        <dbReference type="ARBA" id="ARBA00023159"/>
    </source>
</evidence>
<evidence type="ECO:0000313" key="13">
    <source>
        <dbReference type="EMBL" id="OXV08163.1"/>
    </source>
</evidence>
<keyword evidence="6 9" id="KW-0804">Transcription</keyword>
<sequence length="934" mass="103727">MDSGLDVDDLFGDPALGLGLSSPSPPPKGLAQRLDEMRLLGCCQKIAWSRLGCITYIAQDGLHLCVRHLVCRPSDGKWTLSDESPLHPLQLAGDPHDGHSLVQLVHLSWNEAGSDLAVVDSSGRISIYAISTAVNNLALQRPAILDPDDDGSQLIHAFRQAAKHNGRWAYTAFRHRPIGPFHPAGKSAVLGVTRSGLLRLLYQNPDHRWADASAELKHAGHSDRLLTHAALVATPGGILVATYSACQKIALYRVYISWNPANWDQNPQKQLPTNHPFPTPTFRLVSNKIETPSSLFPTHRNLAENLDDFPPAPSSPYCLTRLDIIPEQPDSTGGFSAGPWILAVYSVPVHPAGDSSQSHHPSSVIVRWQLETSSQVLHPKFDDVASKRHNIQPKPKIELRRQADIYFERFVISIDHTEYGNVLAITFDDSSISFHDPKTMVSFTGIDDANTVTSMAQAGFHYPLDASAFHISFSPNSGLAVVLDVEWQIRLRSVEHSFGTEERLYNESKFSAAVAALALAFCRGCGRETNTDDLLMVILRQLEADAQNVFIHEIYRGFQIDCNFTVEQEKLIHHIYIPRCLSVQAALGFKDRYSVRTLPSAVSWGILNLRHASMFFMYFLQHGKGSKEAVEPADSDVIRMVLGNAKWILDLTYYVLDDVFDLADEFESVFSDQEAFAQKVKSTNSFSLILLLSSMPRAFLRYICRELRGIHAGYTTSYLPSVEARLFYTELFHMLDSSPVRIDVYEKLLAGVDSAVRHAYQGAGFGDAERPAPEKELLLNNRIPAVLIPAVSTVLRQTVPAVKRDLDRMAIYLVDYSWLGFSNDRRTRLYRHRRSVDILKKTPFPLADLQQSGKGGSYATQAQRQCVRCCEITGDVNQRKPVVWLRMLARLGLLRNCLCGGVWAAESGISSPPNEAQGQSSTREGTTDAPVAAA</sequence>
<dbReference type="Proteomes" id="UP000243515">
    <property type="component" value="Unassembled WGS sequence"/>
</dbReference>
<evidence type="ECO:0000313" key="14">
    <source>
        <dbReference type="Proteomes" id="UP000243515"/>
    </source>
</evidence>
<dbReference type="Pfam" id="PF20719">
    <property type="entry name" value="Med16_C"/>
    <property type="match status" value="1"/>
</dbReference>
<dbReference type="GO" id="GO:0045893">
    <property type="term" value="P:positive regulation of DNA-templated transcription"/>
    <property type="evidence" value="ECO:0007669"/>
    <property type="project" value="TreeGrafter"/>
</dbReference>
<dbReference type="InterPro" id="IPR048338">
    <property type="entry name" value="Mediator_Med16"/>
</dbReference>
<comment type="similarity">
    <text evidence="2 9">Belongs to the Mediator complex subunit 16 family.</text>
</comment>
<keyword evidence="14" id="KW-1185">Reference proteome</keyword>
<evidence type="ECO:0000259" key="11">
    <source>
        <dbReference type="Pfam" id="PF11635"/>
    </source>
</evidence>
<comment type="subcellular location">
    <subcellularLocation>
        <location evidence="1 9">Nucleus</location>
    </subcellularLocation>
</comment>
<dbReference type="OrthoDB" id="4139168at2759"/>
<organism evidence="13 14">
    <name type="scientific">Elaphomyces granulatus</name>
    <dbReference type="NCBI Taxonomy" id="519963"/>
    <lineage>
        <taxon>Eukaryota</taxon>
        <taxon>Fungi</taxon>
        <taxon>Dikarya</taxon>
        <taxon>Ascomycota</taxon>
        <taxon>Pezizomycotina</taxon>
        <taxon>Eurotiomycetes</taxon>
        <taxon>Eurotiomycetidae</taxon>
        <taxon>Eurotiales</taxon>
        <taxon>Elaphomycetaceae</taxon>
        <taxon>Elaphomyces</taxon>
    </lineage>
</organism>